<dbReference type="AlphaFoldDB" id="A0A2P6QER1"/>
<evidence type="ECO:0000313" key="1">
    <source>
        <dbReference type="EMBL" id="PRQ32674.1"/>
    </source>
</evidence>
<accession>A0A2P6QER1</accession>
<gene>
    <name evidence="1" type="ORF">RchiOBHm_Chr5g0049061</name>
</gene>
<sequence>MANVRHKKVVNRKGNFTVQEDQLLCHLYLSISQDSIEGVNQKKDKVWERITDLWNKDKDEHQMRSAKSLQSRFSDLNYCISKFRGSLRQVENRNQSGASEKDIVSICSNFLLTKLDRRL</sequence>
<dbReference type="Proteomes" id="UP000238479">
    <property type="component" value="Chromosome 5"/>
</dbReference>
<dbReference type="PANTHER" id="PTHR45125">
    <property type="entry name" value="F21J9.4-RELATED"/>
    <property type="match status" value="1"/>
</dbReference>
<organism evidence="1 2">
    <name type="scientific">Rosa chinensis</name>
    <name type="common">China rose</name>
    <dbReference type="NCBI Taxonomy" id="74649"/>
    <lineage>
        <taxon>Eukaryota</taxon>
        <taxon>Viridiplantae</taxon>
        <taxon>Streptophyta</taxon>
        <taxon>Embryophyta</taxon>
        <taxon>Tracheophyta</taxon>
        <taxon>Spermatophyta</taxon>
        <taxon>Magnoliopsida</taxon>
        <taxon>eudicotyledons</taxon>
        <taxon>Gunneridae</taxon>
        <taxon>Pentapetalae</taxon>
        <taxon>rosids</taxon>
        <taxon>fabids</taxon>
        <taxon>Rosales</taxon>
        <taxon>Rosaceae</taxon>
        <taxon>Rosoideae</taxon>
        <taxon>Rosoideae incertae sedis</taxon>
        <taxon>Rosa</taxon>
    </lineage>
</organism>
<evidence type="ECO:0008006" key="3">
    <source>
        <dbReference type="Google" id="ProtNLM"/>
    </source>
</evidence>
<dbReference type="EMBL" id="PDCK01000043">
    <property type="protein sequence ID" value="PRQ32674.1"/>
    <property type="molecule type" value="Genomic_DNA"/>
</dbReference>
<name>A0A2P6QER1_ROSCH</name>
<evidence type="ECO:0000313" key="2">
    <source>
        <dbReference type="Proteomes" id="UP000238479"/>
    </source>
</evidence>
<dbReference type="Gramene" id="PRQ32674">
    <property type="protein sequence ID" value="PRQ32674"/>
    <property type="gene ID" value="RchiOBHm_Chr5g0049061"/>
</dbReference>
<proteinExistence type="predicted"/>
<keyword evidence="2" id="KW-1185">Reference proteome</keyword>
<dbReference type="OMA" id="RIENTHR"/>
<protein>
    <recommendedName>
        <fullName evidence="3">Regulatory protein zeste</fullName>
    </recommendedName>
</protein>
<reference evidence="1 2" key="1">
    <citation type="journal article" date="2018" name="Nat. Genet.">
        <title>The Rosa genome provides new insights in the design of modern roses.</title>
        <authorList>
            <person name="Bendahmane M."/>
        </authorList>
    </citation>
    <scope>NUCLEOTIDE SEQUENCE [LARGE SCALE GENOMIC DNA]</scope>
    <source>
        <strain evidence="2">cv. Old Blush</strain>
    </source>
</reference>
<dbReference type="PANTHER" id="PTHR45125:SF3">
    <property type="entry name" value="NO-APICAL-MERISTEM-ASSOCIATED CARBOXY-TERMINAL DOMAIN PROTEIN"/>
    <property type="match status" value="1"/>
</dbReference>
<comment type="caution">
    <text evidence="1">The sequence shown here is derived from an EMBL/GenBank/DDBJ whole genome shotgun (WGS) entry which is preliminary data.</text>
</comment>